<dbReference type="OrthoDB" id="4171594at2759"/>
<dbReference type="SMART" id="SM00220">
    <property type="entry name" value="S_TKc"/>
    <property type="match status" value="1"/>
</dbReference>
<dbReference type="SUPFAM" id="SSF56112">
    <property type="entry name" value="Protein kinase-like (PK-like)"/>
    <property type="match status" value="1"/>
</dbReference>
<comment type="catalytic activity">
    <reaction evidence="5">
        <text>L-seryl-[protein] + ATP = O-phospho-L-seryl-[protein] + ADP + H(+)</text>
        <dbReference type="Rhea" id="RHEA:17989"/>
        <dbReference type="Rhea" id="RHEA-COMP:9863"/>
        <dbReference type="Rhea" id="RHEA-COMP:11604"/>
        <dbReference type="ChEBI" id="CHEBI:15378"/>
        <dbReference type="ChEBI" id="CHEBI:29999"/>
        <dbReference type="ChEBI" id="CHEBI:30616"/>
        <dbReference type="ChEBI" id="CHEBI:83421"/>
        <dbReference type="ChEBI" id="CHEBI:456216"/>
        <dbReference type="EC" id="2.7.11.22"/>
    </reaction>
</comment>
<gene>
    <name evidence="7" type="ORF">I7I52_05919</name>
</gene>
<comment type="catalytic activity">
    <reaction evidence="4">
        <text>L-threonyl-[protein] + ATP = O-phospho-L-threonyl-[protein] + ADP + H(+)</text>
        <dbReference type="Rhea" id="RHEA:46608"/>
        <dbReference type="Rhea" id="RHEA-COMP:11060"/>
        <dbReference type="Rhea" id="RHEA-COMP:11605"/>
        <dbReference type="ChEBI" id="CHEBI:15378"/>
        <dbReference type="ChEBI" id="CHEBI:30013"/>
        <dbReference type="ChEBI" id="CHEBI:30616"/>
        <dbReference type="ChEBI" id="CHEBI:61977"/>
        <dbReference type="ChEBI" id="CHEBI:456216"/>
        <dbReference type="EC" id="2.7.11.22"/>
    </reaction>
</comment>
<evidence type="ECO:0000313" key="7">
    <source>
        <dbReference type="EMBL" id="KAG5295602.1"/>
    </source>
</evidence>
<keyword evidence="2" id="KW-0547">Nucleotide-binding</keyword>
<accession>A0A8H7YSY6</accession>
<dbReference type="InterPro" id="IPR050108">
    <property type="entry name" value="CDK"/>
</dbReference>
<organism evidence="7 8">
    <name type="scientific">Ajellomyces capsulatus</name>
    <name type="common">Darling's disease fungus</name>
    <name type="synonym">Histoplasma capsulatum</name>
    <dbReference type="NCBI Taxonomy" id="5037"/>
    <lineage>
        <taxon>Eukaryota</taxon>
        <taxon>Fungi</taxon>
        <taxon>Dikarya</taxon>
        <taxon>Ascomycota</taxon>
        <taxon>Pezizomycotina</taxon>
        <taxon>Eurotiomycetes</taxon>
        <taxon>Eurotiomycetidae</taxon>
        <taxon>Onygenales</taxon>
        <taxon>Ajellomycetaceae</taxon>
        <taxon>Histoplasma</taxon>
    </lineage>
</organism>
<evidence type="ECO:0000256" key="2">
    <source>
        <dbReference type="ARBA" id="ARBA00022741"/>
    </source>
</evidence>
<dbReference type="Gene3D" id="1.10.510.10">
    <property type="entry name" value="Transferase(Phosphotransferase) domain 1"/>
    <property type="match status" value="1"/>
</dbReference>
<dbReference type="AlphaFoldDB" id="A0A8H7YSY6"/>
<dbReference type="InterPro" id="IPR011009">
    <property type="entry name" value="Kinase-like_dom_sf"/>
</dbReference>
<keyword evidence="7" id="KW-0418">Kinase</keyword>
<dbReference type="Pfam" id="PF00069">
    <property type="entry name" value="Pkinase"/>
    <property type="match status" value="1"/>
</dbReference>
<evidence type="ECO:0000259" key="6">
    <source>
        <dbReference type="PROSITE" id="PS50011"/>
    </source>
</evidence>
<proteinExistence type="predicted"/>
<dbReference type="GO" id="GO:0005634">
    <property type="term" value="C:nucleus"/>
    <property type="evidence" value="ECO:0007669"/>
    <property type="project" value="TreeGrafter"/>
</dbReference>
<protein>
    <recommendedName>
        <fullName evidence="1">cyclin-dependent kinase</fullName>
        <ecNumber evidence="1">2.7.11.22</ecNumber>
    </recommendedName>
</protein>
<keyword evidence="3" id="KW-0067">ATP-binding</keyword>
<dbReference type="GO" id="GO:0004693">
    <property type="term" value="F:cyclin-dependent protein serine/threonine kinase activity"/>
    <property type="evidence" value="ECO:0007669"/>
    <property type="project" value="UniProtKB-EC"/>
</dbReference>
<dbReference type="GO" id="GO:0005524">
    <property type="term" value="F:ATP binding"/>
    <property type="evidence" value="ECO:0007669"/>
    <property type="project" value="UniProtKB-KW"/>
</dbReference>
<sequence>MSIIEIKNILLRAHLNHTPVVPVMALPLFCSKFPLKPLFTHSLPHPLKLSFGYTVASYSTILTPGLTCIGESGGKYELVRPLGTQLPGYRANTWVAVKDSEKKAEYVAKGPLLSKDGKDTTASAFMHEVEMQKLFKDDQMIRPMVDFVPSSEPGGPLMILKPFEQTLWEARNTRTFSVPEIKWIMKGVLLGLYTVHMKDLVYTDLKMENVGMQGFENDRPNENIRNLIVRLSDCGAISKPSQREVTSLTYRSPEIHFGKPWNQSCDIWSWGIILAQLFLARVDFNKPGMYDNISAGSLEEKAKAIRDALAIDFDLHSVPYYAQDERISKLLPQPQPDTAYMWANSMFESGVAAEDIQFLALVLQPDPNKRLVAAQILETGYLEESNSLCS</sequence>
<keyword evidence="7" id="KW-0723">Serine/threonine-protein kinase</keyword>
<evidence type="ECO:0000256" key="5">
    <source>
        <dbReference type="ARBA" id="ARBA00048367"/>
    </source>
</evidence>
<dbReference type="EC" id="2.7.11.22" evidence="1"/>
<evidence type="ECO:0000313" key="8">
    <source>
        <dbReference type="Proteomes" id="UP000670092"/>
    </source>
</evidence>
<evidence type="ECO:0000256" key="1">
    <source>
        <dbReference type="ARBA" id="ARBA00012425"/>
    </source>
</evidence>
<evidence type="ECO:0000256" key="3">
    <source>
        <dbReference type="ARBA" id="ARBA00022840"/>
    </source>
</evidence>
<dbReference type="PROSITE" id="PS50011">
    <property type="entry name" value="PROTEIN_KINASE_DOM"/>
    <property type="match status" value="1"/>
</dbReference>
<reference evidence="7 8" key="1">
    <citation type="submission" date="2021-01" db="EMBL/GenBank/DDBJ databases">
        <title>Chromosome-level genome assembly of a human fungal pathogen reveals clustering of transcriptionally co-regulated genes.</title>
        <authorList>
            <person name="Voorhies M."/>
            <person name="Cohen S."/>
            <person name="Shea T.P."/>
            <person name="Petrus S."/>
            <person name="Munoz J.F."/>
            <person name="Poplawski S."/>
            <person name="Goldman W.E."/>
            <person name="Michael T."/>
            <person name="Cuomo C.A."/>
            <person name="Sil A."/>
            <person name="Beyhan S."/>
        </authorList>
    </citation>
    <scope>NUCLEOTIDE SEQUENCE [LARGE SCALE GENOMIC DNA]</scope>
    <source>
        <strain evidence="7 8">G184AR</strain>
    </source>
</reference>
<dbReference type="VEuPathDB" id="FungiDB:I7I52_05919"/>
<comment type="caution">
    <text evidence="7">The sequence shown here is derived from an EMBL/GenBank/DDBJ whole genome shotgun (WGS) entry which is preliminary data.</text>
</comment>
<keyword evidence="7" id="KW-0808">Transferase</keyword>
<dbReference type="InterPro" id="IPR000719">
    <property type="entry name" value="Prot_kinase_dom"/>
</dbReference>
<dbReference type="PANTHER" id="PTHR24056">
    <property type="entry name" value="CELL DIVISION PROTEIN KINASE"/>
    <property type="match status" value="1"/>
</dbReference>
<evidence type="ECO:0000256" key="4">
    <source>
        <dbReference type="ARBA" id="ARBA00047811"/>
    </source>
</evidence>
<feature type="domain" description="Protein kinase" evidence="6">
    <location>
        <begin position="76"/>
        <end position="382"/>
    </location>
</feature>
<name>A0A8H7YSY6_AJECA</name>
<dbReference type="Proteomes" id="UP000670092">
    <property type="component" value="Unassembled WGS sequence"/>
</dbReference>
<dbReference type="EMBL" id="JAEVHI010000003">
    <property type="protein sequence ID" value="KAG5295602.1"/>
    <property type="molecule type" value="Genomic_DNA"/>
</dbReference>